<protein>
    <submittedName>
        <fullName evidence="2">Ran-binding-domain-containing protein</fullName>
    </submittedName>
</protein>
<feature type="region of interest" description="Disordered" evidence="1">
    <location>
        <begin position="610"/>
        <end position="634"/>
    </location>
</feature>
<gene>
    <name evidence="2" type="ORF">K431DRAFT_280213</name>
</gene>
<dbReference type="AlphaFoldDB" id="A0A9P4QH49"/>
<dbReference type="GO" id="GO:0005737">
    <property type="term" value="C:cytoplasm"/>
    <property type="evidence" value="ECO:0007669"/>
    <property type="project" value="TreeGrafter"/>
</dbReference>
<feature type="compositionally biased region" description="Basic and acidic residues" evidence="1">
    <location>
        <begin position="375"/>
        <end position="385"/>
    </location>
</feature>
<sequence>MDALLSKVTQHAMNYAIRSGITITTSYAIKQCGRLLKETPRNSKERAQLLQLQLRLDSKIKIISPAIDMIELIAARGNTSLESAVSLTREIRADIQALGTKLDQAANEEKLFKSRSRKAKSREEVDAQLRSLVSEIQGLLIRIEDAVPLINLAITTSGVNLSTSLSGTISPSRLLQASWFLAGADMSYSQSSGRRVTVGPTYTLSVYMLFAGHAREINDENLRNTTWKEVIHKARCKLVRLPLEGIYSRPGESPSDLNGAEGTYMRSDLPAEFAYQLLIIEDLDDDRVHTFEDDEPQPGPFEEVANAGIRDVIPIHEISKLFYADTGKILNIGGEGETNHPVLLLRRDVHAIPPRLMMSSPERRNFFDDSDEDEQSRPDNQKLRESTPGIPDAPAMTRTSSNSRWRLPADLDPEWIALEVYQEEVDEDDDDDESATSQSMGRPNHGRQSSSDPSLTGAMAQMSLRQPSASPLPSSKPDLSPSPLHLKLEAEQPIKTTLSLLEMLLKLTALQQFRQQSHLTIGDELLNFFLEDSATAGAGPNRSERRRLRHEAMTRVGFDPYDESPIKRRGEEYIQHLQPEGSPALSYTGYSNSNYRPPFDEAAAGNVLTSVEQPTYSREATPSSPSSRYQYPGPTYFPVARESLAQRLAGARSSSQPLNIATPPSSSRPRQAGSKVDPDKAQGYSPLSREIESGKAHSEGVAERG</sequence>
<dbReference type="EMBL" id="MU003765">
    <property type="protein sequence ID" value="KAF2726185.1"/>
    <property type="molecule type" value="Genomic_DNA"/>
</dbReference>
<evidence type="ECO:0000256" key="1">
    <source>
        <dbReference type="SAM" id="MobiDB-lite"/>
    </source>
</evidence>
<dbReference type="InterPro" id="IPR008812">
    <property type="entry name" value="Ran_GTP-bd-rel"/>
</dbReference>
<keyword evidence="3" id="KW-1185">Reference proteome</keyword>
<feature type="compositionally biased region" description="Low complexity" evidence="1">
    <location>
        <begin position="467"/>
        <end position="483"/>
    </location>
</feature>
<reference evidence="2" key="1">
    <citation type="journal article" date="2020" name="Stud. Mycol.">
        <title>101 Dothideomycetes genomes: a test case for predicting lifestyles and emergence of pathogens.</title>
        <authorList>
            <person name="Haridas S."/>
            <person name="Albert R."/>
            <person name="Binder M."/>
            <person name="Bloem J."/>
            <person name="Labutti K."/>
            <person name="Salamov A."/>
            <person name="Andreopoulos B."/>
            <person name="Baker S."/>
            <person name="Barry K."/>
            <person name="Bills G."/>
            <person name="Bluhm B."/>
            <person name="Cannon C."/>
            <person name="Castanera R."/>
            <person name="Culley D."/>
            <person name="Daum C."/>
            <person name="Ezra D."/>
            <person name="Gonzalez J."/>
            <person name="Henrissat B."/>
            <person name="Kuo A."/>
            <person name="Liang C."/>
            <person name="Lipzen A."/>
            <person name="Lutzoni F."/>
            <person name="Magnuson J."/>
            <person name="Mondo S."/>
            <person name="Nolan M."/>
            <person name="Ohm R."/>
            <person name="Pangilinan J."/>
            <person name="Park H.-J."/>
            <person name="Ramirez L."/>
            <person name="Alfaro M."/>
            <person name="Sun H."/>
            <person name="Tritt A."/>
            <person name="Yoshinaga Y."/>
            <person name="Zwiers L.-H."/>
            <person name="Turgeon B."/>
            <person name="Goodwin S."/>
            <person name="Spatafora J."/>
            <person name="Crous P."/>
            <person name="Grigoriev I."/>
        </authorList>
    </citation>
    <scope>NUCLEOTIDE SEQUENCE</scope>
    <source>
        <strain evidence="2">CBS 116435</strain>
    </source>
</reference>
<feature type="compositionally biased region" description="Basic and acidic residues" evidence="1">
    <location>
        <begin position="689"/>
        <end position="705"/>
    </location>
</feature>
<organism evidence="2 3">
    <name type="scientific">Polychaeton citri CBS 116435</name>
    <dbReference type="NCBI Taxonomy" id="1314669"/>
    <lineage>
        <taxon>Eukaryota</taxon>
        <taxon>Fungi</taxon>
        <taxon>Dikarya</taxon>
        <taxon>Ascomycota</taxon>
        <taxon>Pezizomycotina</taxon>
        <taxon>Dothideomycetes</taxon>
        <taxon>Dothideomycetidae</taxon>
        <taxon>Capnodiales</taxon>
        <taxon>Capnodiaceae</taxon>
        <taxon>Polychaeton</taxon>
    </lineage>
</organism>
<dbReference type="OrthoDB" id="512915at2759"/>
<evidence type="ECO:0000313" key="2">
    <source>
        <dbReference type="EMBL" id="KAF2726185.1"/>
    </source>
</evidence>
<evidence type="ECO:0000313" key="3">
    <source>
        <dbReference type="Proteomes" id="UP000799441"/>
    </source>
</evidence>
<dbReference type="GO" id="GO:0030695">
    <property type="term" value="F:GTPase regulator activity"/>
    <property type="evidence" value="ECO:0007669"/>
    <property type="project" value="TreeGrafter"/>
</dbReference>
<dbReference type="PANTHER" id="PTHR31010:SF2">
    <property type="entry name" value="RAN-SPECIFIC GTPASE-ACTIVATING PROTEIN 30"/>
    <property type="match status" value="1"/>
</dbReference>
<feature type="compositionally biased region" description="Polar residues" evidence="1">
    <location>
        <begin position="435"/>
        <end position="454"/>
    </location>
</feature>
<dbReference type="Pfam" id="PF05508">
    <property type="entry name" value="Ran-binding"/>
    <property type="match status" value="1"/>
</dbReference>
<feature type="region of interest" description="Disordered" evidence="1">
    <location>
        <begin position="424"/>
        <end position="483"/>
    </location>
</feature>
<feature type="compositionally biased region" description="Polar residues" evidence="1">
    <location>
        <begin position="610"/>
        <end position="629"/>
    </location>
</feature>
<feature type="region of interest" description="Disordered" evidence="1">
    <location>
        <begin position="355"/>
        <end position="406"/>
    </location>
</feature>
<proteinExistence type="predicted"/>
<dbReference type="PANTHER" id="PTHR31010">
    <property type="entry name" value="RAN-SPECIFIC GTPASE-ACTIVATING PROTEIN 30-RELATED"/>
    <property type="match status" value="1"/>
</dbReference>
<name>A0A9P4QH49_9PEZI</name>
<dbReference type="GO" id="GO:0005634">
    <property type="term" value="C:nucleus"/>
    <property type="evidence" value="ECO:0007669"/>
    <property type="project" value="TreeGrafter"/>
</dbReference>
<feature type="region of interest" description="Disordered" evidence="1">
    <location>
        <begin position="647"/>
        <end position="705"/>
    </location>
</feature>
<feature type="compositionally biased region" description="Acidic residues" evidence="1">
    <location>
        <begin position="424"/>
        <end position="434"/>
    </location>
</feature>
<accession>A0A9P4QH49</accession>
<comment type="caution">
    <text evidence="2">The sequence shown here is derived from an EMBL/GenBank/DDBJ whole genome shotgun (WGS) entry which is preliminary data.</text>
</comment>
<feature type="compositionally biased region" description="Polar residues" evidence="1">
    <location>
        <begin position="652"/>
        <end position="669"/>
    </location>
</feature>
<dbReference type="Proteomes" id="UP000799441">
    <property type="component" value="Unassembled WGS sequence"/>
</dbReference>